<evidence type="ECO:0000313" key="4">
    <source>
        <dbReference type="Proteomes" id="UP000467840"/>
    </source>
</evidence>
<feature type="region of interest" description="Disordered" evidence="1">
    <location>
        <begin position="1"/>
        <end position="27"/>
    </location>
</feature>
<keyword evidence="4" id="KW-1185">Reference proteome</keyword>
<dbReference type="Proteomes" id="UP000467840">
    <property type="component" value="Chromosome 16"/>
</dbReference>
<accession>A0A6A6LS67</accession>
<dbReference type="EMBL" id="JAAGAX010000009">
    <property type="protein sequence ID" value="KAF2303098.1"/>
    <property type="molecule type" value="Genomic_DNA"/>
</dbReference>
<name>A0A6A6LS67_HEVBR</name>
<evidence type="ECO:0000256" key="1">
    <source>
        <dbReference type="SAM" id="MobiDB-lite"/>
    </source>
</evidence>
<dbReference type="Pfam" id="PF25019">
    <property type="entry name" value="LRR_R13L1-DRL21"/>
    <property type="match status" value="1"/>
</dbReference>
<evidence type="ECO:0000313" key="3">
    <source>
        <dbReference type="EMBL" id="KAF2303098.1"/>
    </source>
</evidence>
<sequence>MAGQTGRHSKWRPETGRHSNQRPETRYGIEELKDMAYLRGTLHISMLENAVNSKEAKLSEKESLQKLIFKWSNGDFNSYDEAAKERILEDLLPHSNIKEL</sequence>
<gene>
    <name evidence="3" type="ORF">GH714_013774</name>
</gene>
<proteinExistence type="predicted"/>
<organism evidence="3 4">
    <name type="scientific">Hevea brasiliensis</name>
    <name type="common">Para rubber tree</name>
    <name type="synonym">Siphonia brasiliensis</name>
    <dbReference type="NCBI Taxonomy" id="3981"/>
    <lineage>
        <taxon>Eukaryota</taxon>
        <taxon>Viridiplantae</taxon>
        <taxon>Streptophyta</taxon>
        <taxon>Embryophyta</taxon>
        <taxon>Tracheophyta</taxon>
        <taxon>Spermatophyta</taxon>
        <taxon>Magnoliopsida</taxon>
        <taxon>eudicotyledons</taxon>
        <taxon>Gunneridae</taxon>
        <taxon>Pentapetalae</taxon>
        <taxon>rosids</taxon>
        <taxon>fabids</taxon>
        <taxon>Malpighiales</taxon>
        <taxon>Euphorbiaceae</taxon>
        <taxon>Crotonoideae</taxon>
        <taxon>Micrandreae</taxon>
        <taxon>Hevea</taxon>
    </lineage>
</organism>
<dbReference type="AlphaFoldDB" id="A0A6A6LS67"/>
<evidence type="ECO:0000259" key="2">
    <source>
        <dbReference type="Pfam" id="PF25019"/>
    </source>
</evidence>
<comment type="caution">
    <text evidence="3">The sequence shown here is derived from an EMBL/GenBank/DDBJ whole genome shotgun (WGS) entry which is preliminary data.</text>
</comment>
<reference evidence="3 4" key="1">
    <citation type="journal article" date="2020" name="Mol. Plant">
        <title>The Chromosome-Based Rubber Tree Genome Provides New Insights into Spurge Genome Evolution and Rubber Biosynthesis.</title>
        <authorList>
            <person name="Liu J."/>
            <person name="Shi C."/>
            <person name="Shi C.C."/>
            <person name="Li W."/>
            <person name="Zhang Q.J."/>
            <person name="Zhang Y."/>
            <person name="Li K."/>
            <person name="Lu H.F."/>
            <person name="Shi C."/>
            <person name="Zhu S.T."/>
            <person name="Xiao Z.Y."/>
            <person name="Nan H."/>
            <person name="Yue Y."/>
            <person name="Zhu X.G."/>
            <person name="Wu Y."/>
            <person name="Hong X.N."/>
            <person name="Fan G.Y."/>
            <person name="Tong Y."/>
            <person name="Zhang D."/>
            <person name="Mao C.L."/>
            <person name="Liu Y.L."/>
            <person name="Hao S.J."/>
            <person name="Liu W.Q."/>
            <person name="Lv M.Q."/>
            <person name="Zhang H.B."/>
            <person name="Liu Y."/>
            <person name="Hu-Tang G.R."/>
            <person name="Wang J.P."/>
            <person name="Wang J.H."/>
            <person name="Sun Y.H."/>
            <person name="Ni S.B."/>
            <person name="Chen W.B."/>
            <person name="Zhang X.C."/>
            <person name="Jiao Y.N."/>
            <person name="Eichler E.E."/>
            <person name="Li G.H."/>
            <person name="Liu X."/>
            <person name="Gao L.Z."/>
        </authorList>
    </citation>
    <scope>NUCLEOTIDE SEQUENCE [LARGE SCALE GENOMIC DNA]</scope>
    <source>
        <strain evidence="4">cv. GT1</strain>
        <tissue evidence="3">Leaf</tissue>
    </source>
</reference>
<feature type="domain" description="R13L1/DRL21-like LRR repeat region" evidence="2">
    <location>
        <begin position="29"/>
        <end position="100"/>
    </location>
</feature>
<protein>
    <recommendedName>
        <fullName evidence="2">R13L1/DRL21-like LRR repeat region domain-containing protein</fullName>
    </recommendedName>
</protein>
<feature type="compositionally biased region" description="Basic and acidic residues" evidence="1">
    <location>
        <begin position="11"/>
        <end position="27"/>
    </location>
</feature>
<dbReference type="InterPro" id="IPR056789">
    <property type="entry name" value="LRR_R13L1-DRL21"/>
</dbReference>